<organism evidence="4 5">
    <name type="scientific">Anaerovirgula multivorans</name>
    <dbReference type="NCBI Taxonomy" id="312168"/>
    <lineage>
        <taxon>Bacteria</taxon>
        <taxon>Bacillati</taxon>
        <taxon>Bacillota</taxon>
        <taxon>Clostridia</taxon>
        <taxon>Peptostreptococcales</taxon>
        <taxon>Natronincolaceae</taxon>
        <taxon>Anaerovirgula</taxon>
    </lineage>
</organism>
<dbReference type="InterPro" id="IPR025746">
    <property type="entry name" value="PilX_N_dom"/>
</dbReference>
<dbReference type="InterPro" id="IPR055729">
    <property type="entry name" value="DUF7305"/>
</dbReference>
<evidence type="ECO:0000259" key="3">
    <source>
        <dbReference type="Pfam" id="PF23981"/>
    </source>
</evidence>
<feature type="transmembrane region" description="Helical" evidence="1">
    <location>
        <begin position="20"/>
        <end position="39"/>
    </location>
</feature>
<evidence type="ECO:0000313" key="5">
    <source>
        <dbReference type="Proteomes" id="UP000198304"/>
    </source>
</evidence>
<keyword evidence="1" id="KW-0472">Membrane</keyword>
<evidence type="ECO:0000259" key="2">
    <source>
        <dbReference type="Pfam" id="PF14341"/>
    </source>
</evidence>
<dbReference type="OrthoDB" id="2588291at2"/>
<keyword evidence="1" id="KW-0812">Transmembrane</keyword>
<proteinExistence type="predicted"/>
<gene>
    <name evidence="4" type="ORF">SAMN05446037_100195</name>
</gene>
<dbReference type="EMBL" id="FZOJ01000001">
    <property type="protein sequence ID" value="SNR86473.1"/>
    <property type="molecule type" value="Genomic_DNA"/>
</dbReference>
<feature type="domain" description="Type 4 fimbrial biogenesis protein PilX N-terminal" evidence="2">
    <location>
        <begin position="15"/>
        <end position="65"/>
    </location>
</feature>
<keyword evidence="5" id="KW-1185">Reference proteome</keyword>
<evidence type="ECO:0000313" key="4">
    <source>
        <dbReference type="EMBL" id="SNR86473.1"/>
    </source>
</evidence>
<accession>A0A238ZUY0</accession>
<protein>
    <submittedName>
        <fullName evidence="4">PilX N-terminal</fullName>
    </submittedName>
</protein>
<dbReference type="Pfam" id="PF23981">
    <property type="entry name" value="DUF7305"/>
    <property type="match status" value="1"/>
</dbReference>
<dbReference type="Pfam" id="PF14341">
    <property type="entry name" value="PilX_N"/>
    <property type="match status" value="1"/>
</dbReference>
<keyword evidence="1" id="KW-1133">Transmembrane helix</keyword>
<evidence type="ECO:0000256" key="1">
    <source>
        <dbReference type="SAM" id="Phobius"/>
    </source>
</evidence>
<feature type="domain" description="DUF7305" evidence="3">
    <location>
        <begin position="290"/>
        <end position="415"/>
    </location>
</feature>
<dbReference type="Proteomes" id="UP000198304">
    <property type="component" value="Unassembled WGS sequence"/>
</dbReference>
<name>A0A238ZUY0_9FIRM</name>
<sequence>MKFTYSLKKYLYNDSGLTLIFVIMILVILSLIGLTLLSVTTSNVKMSSIERDYQGVFYIAEAGINYKLNEINSEIIASYISTSTVDDFFNTIESYFSVPSTLDTFESTFGNNPVVNITIIGSRVTPSNTATYTIISQGIIGSHTRTVETEIEVTWIPKTGMSISNDMAVFSNSTINLTGSATINGPAGINATTNNSITLDGGSAINGDIYVGPGAGSEVLNVPHWISVSDPIQLAEVRSFEMPDFPTIPTYLQHPNTQAGSYNVILNGSVRIDNSQANNYVLQLNNNIYAPEIKIASNYTLDINVGDTDKSIVVDHLNIINGHINIQGTGKLTIYVTDKITMGSGSTINNVTNPAEASVTVEKLNIYLKASAPAKTVTLAGSQKIYGSLYAENANILFTAGGGFQGHIVTGGTDVTINGGAAALVKMIYAPNAHVKLENGGNVIGSIIANSFTASGGTNVSYVSTEDENLPFFPIGGGSTPALEDLIQINTIKEK</sequence>
<dbReference type="AlphaFoldDB" id="A0A238ZUY0"/>
<dbReference type="RefSeq" id="WP_089280893.1">
    <property type="nucleotide sequence ID" value="NZ_FZOJ01000001.1"/>
</dbReference>
<reference evidence="5" key="1">
    <citation type="submission" date="2017-06" db="EMBL/GenBank/DDBJ databases">
        <authorList>
            <person name="Varghese N."/>
            <person name="Submissions S."/>
        </authorList>
    </citation>
    <scope>NUCLEOTIDE SEQUENCE [LARGE SCALE GENOMIC DNA]</scope>
    <source>
        <strain evidence="5">SCA</strain>
    </source>
</reference>